<dbReference type="InterPro" id="IPR035940">
    <property type="entry name" value="CAP_sf"/>
</dbReference>
<sequence length="234" mass="24260">MRFSGNTAAGLSLLAVHAKAIALPQIEALLPGTTVTVSITPVPVTITVTAPFTVTTTVFGLLSAASSNSANTTTTSYTTVSLTSSAISTTIPTTPPTSGLTADQQKALDLHNQYRAAVGNAPLVWDADLAKSAQAWADHLTSVGSLVHDANPDGQGENLALMSGGTTTYYTNAAQMWLNEKSLYDGLPIRTDAQAIWKGTQKVGLALATDAKGTAYVVGRYYPPGNYIGQTPTS</sequence>
<dbReference type="EMBL" id="BQXU01000015">
    <property type="protein sequence ID" value="GKT46183.1"/>
    <property type="molecule type" value="Genomic_DNA"/>
</dbReference>
<gene>
    <name evidence="2" type="ORF">ColSpa_06364</name>
</gene>
<dbReference type="CDD" id="cd05382">
    <property type="entry name" value="CAP_GAPR1-like"/>
    <property type="match status" value="1"/>
</dbReference>
<accession>A0AA37LD24</accession>
<name>A0AA37LD24_9PEZI</name>
<reference evidence="2 3" key="1">
    <citation type="submission" date="2022-03" db="EMBL/GenBank/DDBJ databases">
        <title>Genome data of Colletotrichum spp.</title>
        <authorList>
            <person name="Utami Y.D."/>
            <person name="Hiruma K."/>
        </authorList>
    </citation>
    <scope>NUCLEOTIDE SEQUENCE [LARGE SCALE GENOMIC DNA]</scope>
    <source>
        <strain evidence="2 3">MAFF 239500</strain>
    </source>
</reference>
<dbReference type="InterPro" id="IPR014044">
    <property type="entry name" value="CAP_dom"/>
</dbReference>
<organism evidence="2 3">
    <name type="scientific">Colletotrichum spaethianum</name>
    <dbReference type="NCBI Taxonomy" id="700344"/>
    <lineage>
        <taxon>Eukaryota</taxon>
        <taxon>Fungi</taxon>
        <taxon>Dikarya</taxon>
        <taxon>Ascomycota</taxon>
        <taxon>Pezizomycotina</taxon>
        <taxon>Sordariomycetes</taxon>
        <taxon>Hypocreomycetidae</taxon>
        <taxon>Glomerellales</taxon>
        <taxon>Glomerellaceae</taxon>
        <taxon>Colletotrichum</taxon>
        <taxon>Colletotrichum spaethianum species complex</taxon>
    </lineage>
</organism>
<dbReference type="AlphaFoldDB" id="A0AA37LD24"/>
<dbReference type="SMART" id="SM00198">
    <property type="entry name" value="SCP"/>
    <property type="match status" value="1"/>
</dbReference>
<proteinExistence type="predicted"/>
<protein>
    <submittedName>
        <fullName evidence="2">Pathogenesis-related protein 1A</fullName>
    </submittedName>
</protein>
<keyword evidence="3" id="KW-1185">Reference proteome</keyword>
<dbReference type="PANTHER" id="PTHR10334">
    <property type="entry name" value="CYSTEINE-RICH SECRETORY PROTEIN-RELATED"/>
    <property type="match status" value="1"/>
</dbReference>
<dbReference type="RefSeq" id="XP_049128533.1">
    <property type="nucleotide sequence ID" value="XM_049272576.1"/>
</dbReference>
<feature type="domain" description="SCP" evidence="1">
    <location>
        <begin position="102"/>
        <end position="229"/>
    </location>
</feature>
<dbReference type="InterPro" id="IPR001283">
    <property type="entry name" value="CRISP-related"/>
</dbReference>
<dbReference type="Proteomes" id="UP001055115">
    <property type="component" value="Unassembled WGS sequence"/>
</dbReference>
<evidence type="ECO:0000259" key="1">
    <source>
        <dbReference type="SMART" id="SM00198"/>
    </source>
</evidence>
<dbReference type="SUPFAM" id="SSF55797">
    <property type="entry name" value="PR-1-like"/>
    <property type="match status" value="1"/>
</dbReference>
<dbReference type="PRINTS" id="PR00837">
    <property type="entry name" value="V5TPXLIKE"/>
</dbReference>
<dbReference type="Gene3D" id="3.40.33.10">
    <property type="entry name" value="CAP"/>
    <property type="match status" value="1"/>
</dbReference>
<dbReference type="InterPro" id="IPR034113">
    <property type="entry name" value="SCP_GAPR1-like"/>
</dbReference>
<dbReference type="GeneID" id="73327166"/>
<dbReference type="Pfam" id="PF00188">
    <property type="entry name" value="CAP"/>
    <property type="match status" value="1"/>
</dbReference>
<comment type="caution">
    <text evidence="2">The sequence shown here is derived from an EMBL/GenBank/DDBJ whole genome shotgun (WGS) entry which is preliminary data.</text>
</comment>
<evidence type="ECO:0000313" key="2">
    <source>
        <dbReference type="EMBL" id="GKT46183.1"/>
    </source>
</evidence>
<evidence type="ECO:0000313" key="3">
    <source>
        <dbReference type="Proteomes" id="UP001055115"/>
    </source>
</evidence>